<proteinExistence type="predicted"/>
<protein>
    <submittedName>
        <fullName evidence="2">Uncharacterized protein</fullName>
    </submittedName>
</protein>
<dbReference type="EMBL" id="UGSC01000001">
    <property type="protein sequence ID" value="SUA71701.1"/>
    <property type="molecule type" value="Genomic_DNA"/>
</dbReference>
<reference evidence="2 3" key="1">
    <citation type="submission" date="2018-06" db="EMBL/GenBank/DDBJ databases">
        <authorList>
            <consortium name="Pathogen Informatics"/>
            <person name="Doyle S."/>
        </authorList>
    </citation>
    <scope>NUCLEOTIDE SEQUENCE [LARGE SCALE GENOMIC DNA]</scope>
    <source>
        <strain evidence="2 3">NCTC10343</strain>
    </source>
</reference>
<evidence type="ECO:0000313" key="3">
    <source>
        <dbReference type="Proteomes" id="UP000254400"/>
    </source>
</evidence>
<dbReference type="AlphaFoldDB" id="A0A378Y585"/>
<sequence length="63" mass="7230">MKYSKHKIKEVFKSKLCCNETLKNYKGIMITVIAIVIIIIMLTALVLGTMHIIRDSIYTMKPS</sequence>
<evidence type="ECO:0000313" key="2">
    <source>
        <dbReference type="EMBL" id="SUA71701.1"/>
    </source>
</evidence>
<organism evidence="2 3">
    <name type="scientific">Paenibacillus polymyxa</name>
    <name type="common">Bacillus polymyxa</name>
    <dbReference type="NCBI Taxonomy" id="1406"/>
    <lineage>
        <taxon>Bacteria</taxon>
        <taxon>Bacillati</taxon>
        <taxon>Bacillota</taxon>
        <taxon>Bacilli</taxon>
        <taxon>Bacillales</taxon>
        <taxon>Paenibacillaceae</taxon>
        <taxon>Paenibacillus</taxon>
    </lineage>
</organism>
<name>A0A378Y585_PAEPO</name>
<keyword evidence="1" id="KW-1133">Transmembrane helix</keyword>
<keyword evidence="1" id="KW-0812">Transmembrane</keyword>
<gene>
    <name evidence="2" type="ORF">NCTC10343_04611</name>
</gene>
<keyword evidence="1" id="KW-0472">Membrane</keyword>
<dbReference type="Proteomes" id="UP000254400">
    <property type="component" value="Unassembled WGS sequence"/>
</dbReference>
<accession>A0A378Y585</accession>
<evidence type="ECO:0000256" key="1">
    <source>
        <dbReference type="SAM" id="Phobius"/>
    </source>
</evidence>
<feature type="transmembrane region" description="Helical" evidence="1">
    <location>
        <begin position="28"/>
        <end position="53"/>
    </location>
</feature>